<name>A0AAD5XR98_9FUNG</name>
<reference evidence="1" key="1">
    <citation type="submission" date="2020-05" db="EMBL/GenBank/DDBJ databases">
        <title>Phylogenomic resolution of chytrid fungi.</title>
        <authorList>
            <person name="Stajich J.E."/>
            <person name="Amses K."/>
            <person name="Simmons R."/>
            <person name="Seto K."/>
            <person name="Myers J."/>
            <person name="Bonds A."/>
            <person name="Quandt C.A."/>
            <person name="Barry K."/>
            <person name="Liu P."/>
            <person name="Grigoriev I."/>
            <person name="Longcore J.E."/>
            <person name="James T.Y."/>
        </authorList>
    </citation>
    <scope>NUCLEOTIDE SEQUENCE</scope>
    <source>
        <strain evidence="1">JEL0476</strain>
    </source>
</reference>
<keyword evidence="2" id="KW-1185">Reference proteome</keyword>
<comment type="caution">
    <text evidence="1">The sequence shown here is derived from an EMBL/GenBank/DDBJ whole genome shotgun (WGS) entry which is preliminary data.</text>
</comment>
<accession>A0AAD5XR98</accession>
<evidence type="ECO:0000313" key="2">
    <source>
        <dbReference type="Proteomes" id="UP001211065"/>
    </source>
</evidence>
<organism evidence="1 2">
    <name type="scientific">Clydaea vesicula</name>
    <dbReference type="NCBI Taxonomy" id="447962"/>
    <lineage>
        <taxon>Eukaryota</taxon>
        <taxon>Fungi</taxon>
        <taxon>Fungi incertae sedis</taxon>
        <taxon>Chytridiomycota</taxon>
        <taxon>Chytridiomycota incertae sedis</taxon>
        <taxon>Chytridiomycetes</taxon>
        <taxon>Lobulomycetales</taxon>
        <taxon>Lobulomycetaceae</taxon>
        <taxon>Clydaea</taxon>
    </lineage>
</organism>
<feature type="non-terminal residue" evidence="1">
    <location>
        <position position="266"/>
    </location>
</feature>
<dbReference type="Proteomes" id="UP001211065">
    <property type="component" value="Unassembled WGS sequence"/>
</dbReference>
<gene>
    <name evidence="1" type="ORF">HK099_003440</name>
</gene>
<proteinExistence type="predicted"/>
<dbReference type="EMBL" id="JADGJW010002253">
    <property type="protein sequence ID" value="KAJ3198831.1"/>
    <property type="molecule type" value="Genomic_DNA"/>
</dbReference>
<evidence type="ECO:0000313" key="1">
    <source>
        <dbReference type="EMBL" id="KAJ3198831.1"/>
    </source>
</evidence>
<dbReference type="AlphaFoldDB" id="A0AAD5XR98"/>
<protein>
    <submittedName>
        <fullName evidence="1">Uncharacterized protein</fullName>
    </submittedName>
</protein>
<sequence>MESIILKLELLELETKKFNSQLKSLSYATKSLKTSVKIFETTNKRLFSNKKNSYQETISIYDQYFPDDGIKNSVVDQPLKEPATIKLADVNSTKPLAKLVDSSSESKAKITKTFKPADNSFKTIVKTKAASIKTQKNSIPVNYLTMAKAVIINNQQRNYDVTSQMIDKPNQKTTNATTIDIAKSKESTSLDIAKSSNESTTFSIPQRNASYDIKKLNLIPPKTYETSIFPERNSSKVTDNKLTEKNIKLSRKTLPTDTLIIDTSFD</sequence>